<accession>A0A0B7BLK8</accession>
<gene>
    <name evidence="3" type="primary">ORF197457</name>
</gene>
<evidence type="ECO:0000313" key="3">
    <source>
        <dbReference type="EMBL" id="CEK93828.1"/>
    </source>
</evidence>
<feature type="coiled-coil region" evidence="1">
    <location>
        <begin position="53"/>
        <end position="80"/>
    </location>
</feature>
<organism evidence="3">
    <name type="scientific">Arion vulgaris</name>
    <dbReference type="NCBI Taxonomy" id="1028688"/>
    <lineage>
        <taxon>Eukaryota</taxon>
        <taxon>Metazoa</taxon>
        <taxon>Spiralia</taxon>
        <taxon>Lophotrochozoa</taxon>
        <taxon>Mollusca</taxon>
        <taxon>Gastropoda</taxon>
        <taxon>Heterobranchia</taxon>
        <taxon>Euthyneura</taxon>
        <taxon>Panpulmonata</taxon>
        <taxon>Eupulmonata</taxon>
        <taxon>Stylommatophora</taxon>
        <taxon>Helicina</taxon>
        <taxon>Arionoidea</taxon>
        <taxon>Arionidae</taxon>
        <taxon>Arion</taxon>
    </lineage>
</organism>
<evidence type="ECO:0000256" key="1">
    <source>
        <dbReference type="SAM" id="Coils"/>
    </source>
</evidence>
<proteinExistence type="predicted"/>
<name>A0A0B7BLK8_9EUPU</name>
<dbReference type="AlphaFoldDB" id="A0A0B7BLK8"/>
<sequence>MSQHGSYSSRNRRVGQPNPSHSYQRVIAHCNIEHSSKVERMQAEIKTTIEDIIRKTERTLARHQEKMKTYEQALKVMNSSTY</sequence>
<keyword evidence="1" id="KW-0175">Coiled coil</keyword>
<reference evidence="3" key="1">
    <citation type="submission" date="2014-12" db="EMBL/GenBank/DDBJ databases">
        <title>Insight into the proteome of Arion vulgaris.</title>
        <authorList>
            <person name="Aradska J."/>
            <person name="Bulat T."/>
            <person name="Smidak R."/>
            <person name="Sarate P."/>
            <person name="Gangsoo J."/>
            <person name="Sialana F."/>
            <person name="Bilban M."/>
            <person name="Lubec G."/>
        </authorList>
    </citation>
    <scope>NUCLEOTIDE SEQUENCE</scope>
    <source>
        <tissue evidence="3">Skin</tissue>
    </source>
</reference>
<protein>
    <submittedName>
        <fullName evidence="3">Uncharacterized protein</fullName>
    </submittedName>
</protein>
<dbReference type="EMBL" id="HACG01046963">
    <property type="protein sequence ID" value="CEK93828.1"/>
    <property type="molecule type" value="Transcribed_RNA"/>
</dbReference>
<feature type="region of interest" description="Disordered" evidence="2">
    <location>
        <begin position="1"/>
        <end position="23"/>
    </location>
</feature>
<feature type="non-terminal residue" evidence="3">
    <location>
        <position position="82"/>
    </location>
</feature>
<evidence type="ECO:0000256" key="2">
    <source>
        <dbReference type="SAM" id="MobiDB-lite"/>
    </source>
</evidence>